<feature type="region of interest" description="Disordered" evidence="1">
    <location>
        <begin position="258"/>
        <end position="322"/>
    </location>
</feature>
<keyword evidence="6" id="KW-1185">Reference proteome</keyword>
<feature type="region of interest" description="Disordered" evidence="1">
    <location>
        <begin position="103"/>
        <end position="128"/>
    </location>
</feature>
<sequence>MRCRVPILLCALLLVLAPFGAIPIAGQPQTGGTHFDVQLHADGDATWTVSLWVPIENDDDREEFEAFAERFEAGEGDLGTDAFERAAAEASAASGREMSIRSIRRDSEIVAEDSPPTATGTESEPGPQYGVLRVSFTWQSFARVGENSTLYVGDAFNTTDGTWLPELSAEQSLTIRPPPGYGGPTTSPIGADEGDLHWSGPATFEPGYFTIVYSPNSTASPVGGASTVLVVGALALSGSALLLGVYLLFARRRSDGTQGGGLLLPGTSDSAPDSDESVPSSSDVRDADVSTADADDEDADTDASAAATATAGDAPDDEPDFDLLSDEERVEYLLERNGGRMKQATIVKETGWSNAKVSQLLSAMDEADRIDKLRIGRENLISLPGEGLGDLPPDEDDE</sequence>
<feature type="compositionally biased region" description="Low complexity" evidence="1">
    <location>
        <begin position="302"/>
        <end position="313"/>
    </location>
</feature>
<gene>
    <name evidence="5" type="ORF">DM868_14380</name>
</gene>
<feature type="non-terminal residue" evidence="5">
    <location>
        <position position="398"/>
    </location>
</feature>
<reference evidence="5 6" key="1">
    <citation type="submission" date="2019-04" db="EMBL/GenBank/DDBJ databases">
        <title>Natronomonas sp. F20-122 a newhaloarchaeon isolated from a saline saltern of Isla Bacuta, Huelva, Spain.</title>
        <authorList>
            <person name="Duran-Viseras A."/>
            <person name="Sanchez-Porro C."/>
            <person name="Ventosa A."/>
        </authorList>
    </citation>
    <scope>NUCLEOTIDE SEQUENCE [LARGE SCALE GENOMIC DNA]</scope>
    <source>
        <strain evidence="5 6">F20-122</strain>
    </source>
</reference>
<organism evidence="5 6">
    <name type="scientific">Natronomonas salsuginis</name>
    <dbReference type="NCBI Taxonomy" id="2217661"/>
    <lineage>
        <taxon>Archaea</taxon>
        <taxon>Methanobacteriati</taxon>
        <taxon>Methanobacteriota</taxon>
        <taxon>Stenosarchaea group</taxon>
        <taxon>Halobacteria</taxon>
        <taxon>Halobacteriales</taxon>
        <taxon>Natronomonadaceae</taxon>
        <taxon>Natronomonas</taxon>
    </lineage>
</organism>
<evidence type="ECO:0000259" key="3">
    <source>
        <dbReference type="Pfam" id="PF24034"/>
    </source>
</evidence>
<evidence type="ECO:0000256" key="2">
    <source>
        <dbReference type="SAM" id="Phobius"/>
    </source>
</evidence>
<feature type="domain" description="DUF7345" evidence="4">
    <location>
        <begin position="37"/>
        <end position="181"/>
    </location>
</feature>
<dbReference type="AlphaFoldDB" id="A0A4U5J7I4"/>
<keyword evidence="2" id="KW-0812">Transmembrane</keyword>
<evidence type="ECO:0000313" key="5">
    <source>
        <dbReference type="EMBL" id="TKR24614.1"/>
    </source>
</evidence>
<dbReference type="EMBL" id="QKNX01000008">
    <property type="protein sequence ID" value="TKR24614.1"/>
    <property type="molecule type" value="Genomic_DNA"/>
</dbReference>
<evidence type="ECO:0000259" key="4">
    <source>
        <dbReference type="Pfam" id="PF24036"/>
    </source>
</evidence>
<evidence type="ECO:0008006" key="7">
    <source>
        <dbReference type="Google" id="ProtNLM"/>
    </source>
</evidence>
<dbReference type="Proteomes" id="UP000308037">
    <property type="component" value="Unassembled WGS sequence"/>
</dbReference>
<feature type="transmembrane region" description="Helical" evidence="2">
    <location>
        <begin position="228"/>
        <end position="249"/>
    </location>
</feature>
<evidence type="ECO:0000313" key="6">
    <source>
        <dbReference type="Proteomes" id="UP000308037"/>
    </source>
</evidence>
<dbReference type="Pfam" id="PF24034">
    <property type="entry name" value="DUF7343"/>
    <property type="match status" value="1"/>
</dbReference>
<dbReference type="InterPro" id="IPR055769">
    <property type="entry name" value="DUF7345"/>
</dbReference>
<dbReference type="Pfam" id="PF24036">
    <property type="entry name" value="DUF7345"/>
    <property type="match status" value="1"/>
</dbReference>
<keyword evidence="2" id="KW-1133">Transmembrane helix</keyword>
<keyword evidence="2" id="KW-0472">Membrane</keyword>
<comment type="caution">
    <text evidence="5">The sequence shown here is derived from an EMBL/GenBank/DDBJ whole genome shotgun (WGS) entry which is preliminary data.</text>
</comment>
<dbReference type="InterPro" id="IPR055767">
    <property type="entry name" value="DUF7343"/>
</dbReference>
<feature type="domain" description="DUF7343" evidence="3">
    <location>
        <begin position="323"/>
        <end position="384"/>
    </location>
</feature>
<protein>
    <recommendedName>
        <fullName evidence="7">Helix-turn-helix domain-containing protein</fullName>
    </recommendedName>
</protein>
<proteinExistence type="predicted"/>
<evidence type="ECO:0000256" key="1">
    <source>
        <dbReference type="SAM" id="MobiDB-lite"/>
    </source>
</evidence>
<name>A0A4U5J7I4_9EURY</name>
<accession>A0A4U5J7I4</accession>